<dbReference type="SUPFAM" id="SSF103088">
    <property type="entry name" value="OmpA-like"/>
    <property type="match status" value="1"/>
</dbReference>
<keyword evidence="10" id="KW-0175">Coiled coil</keyword>
<dbReference type="InterPro" id="IPR006664">
    <property type="entry name" value="OMP_bac"/>
</dbReference>
<keyword evidence="5" id="KW-0406">Ion transport</keyword>
<dbReference type="PANTHER" id="PTHR30329">
    <property type="entry name" value="STATOR ELEMENT OF FLAGELLAR MOTOR COMPLEX"/>
    <property type="match status" value="1"/>
</dbReference>
<evidence type="ECO:0000313" key="13">
    <source>
        <dbReference type="EMBL" id="NPE24949.1"/>
    </source>
</evidence>
<keyword evidence="3" id="KW-1134">Transmembrane beta strand</keyword>
<proteinExistence type="predicted"/>
<dbReference type="InterPro" id="IPR011250">
    <property type="entry name" value="OMP/PagP_B-barrel"/>
</dbReference>
<evidence type="ECO:0000256" key="11">
    <source>
        <dbReference type="SAM" id="SignalP"/>
    </source>
</evidence>
<dbReference type="SUPFAM" id="SSF56925">
    <property type="entry name" value="OMPA-like"/>
    <property type="match status" value="1"/>
</dbReference>
<dbReference type="PROSITE" id="PS51123">
    <property type="entry name" value="OMPA_2"/>
    <property type="match status" value="1"/>
</dbReference>
<feature type="signal peptide" evidence="11">
    <location>
        <begin position="1"/>
        <end position="19"/>
    </location>
</feature>
<dbReference type="PRINTS" id="PR01021">
    <property type="entry name" value="OMPADOMAIN"/>
</dbReference>
<evidence type="ECO:0000256" key="6">
    <source>
        <dbReference type="ARBA" id="ARBA00023114"/>
    </source>
</evidence>
<keyword evidence="4" id="KW-0812">Transmembrane</keyword>
<dbReference type="InterPro" id="IPR006665">
    <property type="entry name" value="OmpA-like"/>
</dbReference>
<keyword evidence="6" id="KW-0626">Porin</keyword>
<keyword evidence="2" id="KW-0813">Transport</keyword>
<dbReference type="Pfam" id="PF00691">
    <property type="entry name" value="OmpA"/>
    <property type="match status" value="1"/>
</dbReference>
<evidence type="ECO:0000256" key="9">
    <source>
        <dbReference type="PROSITE-ProRule" id="PRU00473"/>
    </source>
</evidence>
<dbReference type="Gene3D" id="3.30.1330.60">
    <property type="entry name" value="OmpA-like domain"/>
    <property type="match status" value="1"/>
</dbReference>
<comment type="caution">
    <text evidence="13">The sequence shown here is derived from an EMBL/GenBank/DDBJ whole genome shotgun (WGS) entry which is preliminary data.</text>
</comment>
<organism evidence="13 14">
    <name type="scientific">Xylanibacter caecicola</name>
    <dbReference type="NCBI Taxonomy" id="2736294"/>
    <lineage>
        <taxon>Bacteria</taxon>
        <taxon>Pseudomonadati</taxon>
        <taxon>Bacteroidota</taxon>
        <taxon>Bacteroidia</taxon>
        <taxon>Bacteroidales</taxon>
        <taxon>Prevotellaceae</taxon>
        <taxon>Xylanibacter</taxon>
    </lineage>
</organism>
<keyword evidence="11" id="KW-0732">Signal</keyword>
<dbReference type="InterPro" id="IPR036737">
    <property type="entry name" value="OmpA-like_sf"/>
</dbReference>
<name>A0ABX2B4C0_9BACT</name>
<evidence type="ECO:0000256" key="3">
    <source>
        <dbReference type="ARBA" id="ARBA00022452"/>
    </source>
</evidence>
<reference evidence="13 14" key="1">
    <citation type="submission" date="2020-05" db="EMBL/GenBank/DDBJ databases">
        <title>Distinct polysaccharide utilization as determinants for interspecies competition between intestinal Prevotella spp.</title>
        <authorList>
            <person name="Galvez E.J.C."/>
            <person name="Iljazovic A."/>
            <person name="Strowig T."/>
        </authorList>
    </citation>
    <scope>NUCLEOTIDE SEQUENCE [LARGE SCALE GENOMIC DNA]</scope>
    <source>
        <strain evidence="13 14">PCHR</strain>
    </source>
</reference>
<dbReference type="CDD" id="cd07185">
    <property type="entry name" value="OmpA_C-like"/>
    <property type="match status" value="1"/>
</dbReference>
<evidence type="ECO:0000313" key="14">
    <source>
        <dbReference type="Proteomes" id="UP000820977"/>
    </source>
</evidence>
<keyword evidence="8" id="KW-0998">Cell outer membrane</keyword>
<keyword evidence="7 9" id="KW-0472">Membrane</keyword>
<feature type="chain" id="PRO_5046364695" evidence="11">
    <location>
        <begin position="20"/>
        <end position="381"/>
    </location>
</feature>
<evidence type="ECO:0000259" key="12">
    <source>
        <dbReference type="PROSITE" id="PS51123"/>
    </source>
</evidence>
<dbReference type="Proteomes" id="UP000820977">
    <property type="component" value="Unassembled WGS sequence"/>
</dbReference>
<dbReference type="InterPro" id="IPR050330">
    <property type="entry name" value="Bact_OuterMem_StrucFunc"/>
</dbReference>
<feature type="coiled-coil region" evidence="10">
    <location>
        <begin position="223"/>
        <end position="264"/>
    </location>
</feature>
<protein>
    <submittedName>
        <fullName evidence="13">OmpA family protein</fullName>
    </submittedName>
</protein>
<accession>A0ABX2B4C0</accession>
<evidence type="ECO:0000256" key="1">
    <source>
        <dbReference type="ARBA" id="ARBA00004571"/>
    </source>
</evidence>
<comment type="subcellular location">
    <subcellularLocation>
        <location evidence="1">Cell outer membrane</location>
        <topology evidence="1">Multi-pass membrane protein</topology>
    </subcellularLocation>
</comment>
<sequence>MKKLFTLVAAAAFAASVSAQTVTESKSTDNWYVGVNGGVASAMKGHALLKDLTPNAGIRVGRYFTPVFGLAVESNAYFKNTNGYTNGTVVNAINTSLLGTVNLSNWFGGYKGEPRFFEVSAVAGMGWGHIFGTPSDYTKDDHLTSKAGLDFAFNLGKNKAWQVYIEPAVIWGLGGGELSAANNFKYNANFSNLQLNAGVVYKFGNSNGTHNFTIAQGRDQAEIDGLNARINDLRSDLNGKDAQLAAKDRQIADLQKALDDCNKKPKYEKPATATNLQPTVLFRQGKSVVDAAQYAPIELIAQYMKNHRDATVEIKGYASPEGSKEFNQKLSEKRAEAVKNILVKKYKIAADRLTTKGCGETDKLFEQVEFNRVATFNDSTK</sequence>
<evidence type="ECO:0000256" key="4">
    <source>
        <dbReference type="ARBA" id="ARBA00022692"/>
    </source>
</evidence>
<evidence type="ECO:0000256" key="2">
    <source>
        <dbReference type="ARBA" id="ARBA00022448"/>
    </source>
</evidence>
<evidence type="ECO:0000256" key="7">
    <source>
        <dbReference type="ARBA" id="ARBA00023136"/>
    </source>
</evidence>
<dbReference type="EMBL" id="JABKKJ010000006">
    <property type="protein sequence ID" value="NPE24949.1"/>
    <property type="molecule type" value="Genomic_DNA"/>
</dbReference>
<dbReference type="PANTHER" id="PTHR30329:SF21">
    <property type="entry name" value="LIPOPROTEIN YIAD-RELATED"/>
    <property type="match status" value="1"/>
</dbReference>
<evidence type="ECO:0000256" key="8">
    <source>
        <dbReference type="ARBA" id="ARBA00023237"/>
    </source>
</evidence>
<evidence type="ECO:0000256" key="5">
    <source>
        <dbReference type="ARBA" id="ARBA00023065"/>
    </source>
</evidence>
<keyword evidence="14" id="KW-1185">Reference proteome</keyword>
<feature type="domain" description="OmpA-like" evidence="12">
    <location>
        <begin position="269"/>
        <end position="381"/>
    </location>
</feature>
<evidence type="ECO:0000256" key="10">
    <source>
        <dbReference type="SAM" id="Coils"/>
    </source>
</evidence>
<gene>
    <name evidence="13" type="ORF">HPS54_05365</name>
</gene>
<dbReference type="RefSeq" id="WP_172344439.1">
    <property type="nucleotide sequence ID" value="NZ_CATJFF010000069.1"/>
</dbReference>